<keyword evidence="3" id="KW-1185">Reference proteome</keyword>
<gene>
    <name evidence="2" type="ORF">DHEL01_v202864</name>
</gene>
<protein>
    <recommendedName>
        <fullName evidence="4">Infection structure specific protein</fullName>
    </recommendedName>
</protein>
<accession>A0A2P5I8C0</accession>
<evidence type="ECO:0000313" key="3">
    <source>
        <dbReference type="Proteomes" id="UP000094444"/>
    </source>
</evidence>
<feature type="region of interest" description="Disordered" evidence="1">
    <location>
        <begin position="148"/>
        <end position="183"/>
    </location>
</feature>
<feature type="compositionally biased region" description="Low complexity" evidence="1">
    <location>
        <begin position="155"/>
        <end position="183"/>
    </location>
</feature>
<comment type="caution">
    <text evidence="2">The sequence shown here is derived from an EMBL/GenBank/DDBJ whole genome shotgun (WGS) entry which is preliminary data.</text>
</comment>
<dbReference type="OrthoDB" id="3561078at2759"/>
<organism evidence="2 3">
    <name type="scientific">Diaporthe helianthi</name>
    <dbReference type="NCBI Taxonomy" id="158607"/>
    <lineage>
        <taxon>Eukaryota</taxon>
        <taxon>Fungi</taxon>
        <taxon>Dikarya</taxon>
        <taxon>Ascomycota</taxon>
        <taxon>Pezizomycotina</taxon>
        <taxon>Sordariomycetes</taxon>
        <taxon>Sordariomycetidae</taxon>
        <taxon>Diaporthales</taxon>
        <taxon>Diaporthaceae</taxon>
        <taxon>Diaporthe</taxon>
    </lineage>
</organism>
<sequence length="210" mass="20907">MYSQLVITALVATASASNNLFPGHNLLVARQTTDAGAAPTGTSGGLSDSECQESLLSIATELPNPSDDLLEWEMSQAGTDPCSVTSIPASLSSQYSSYTDAVWSWYSESSSELIAAISACPQYAGAVSDVQVCTEVTMTGASANPTVSVVTQTDGSEPSTTTGSAATGSSTSTPSGSASQSAETTAGAPLLEAGIVGAVLAGLLGVAIIL</sequence>
<evidence type="ECO:0008006" key="4">
    <source>
        <dbReference type="Google" id="ProtNLM"/>
    </source>
</evidence>
<dbReference type="AlphaFoldDB" id="A0A2P5I8C0"/>
<name>A0A2P5I8C0_DIAHE</name>
<dbReference type="STRING" id="158607.A0A2P5I8C0"/>
<evidence type="ECO:0000313" key="2">
    <source>
        <dbReference type="EMBL" id="POS78743.1"/>
    </source>
</evidence>
<dbReference type="InParanoid" id="A0A2P5I8C0"/>
<evidence type="ECO:0000256" key="1">
    <source>
        <dbReference type="SAM" id="MobiDB-lite"/>
    </source>
</evidence>
<dbReference type="Proteomes" id="UP000094444">
    <property type="component" value="Unassembled WGS sequence"/>
</dbReference>
<reference evidence="2" key="1">
    <citation type="submission" date="2017-09" db="EMBL/GenBank/DDBJ databases">
        <title>Polyketide synthases of a Diaporthe helianthi virulent isolate.</title>
        <authorList>
            <person name="Baroncelli R."/>
        </authorList>
    </citation>
    <scope>NUCLEOTIDE SEQUENCE [LARGE SCALE GENOMIC DNA]</scope>
    <source>
        <strain evidence="2">7/96</strain>
    </source>
</reference>
<dbReference type="EMBL" id="MAVT02000163">
    <property type="protein sequence ID" value="POS78743.1"/>
    <property type="molecule type" value="Genomic_DNA"/>
</dbReference>
<proteinExistence type="predicted"/>